<organism evidence="2 4">
    <name type="scientific">Agrobacterium vitis</name>
    <name type="common">Rhizobium vitis</name>
    <dbReference type="NCBI Taxonomy" id="373"/>
    <lineage>
        <taxon>Bacteria</taxon>
        <taxon>Pseudomonadati</taxon>
        <taxon>Pseudomonadota</taxon>
        <taxon>Alphaproteobacteria</taxon>
        <taxon>Hyphomicrobiales</taxon>
        <taxon>Rhizobiaceae</taxon>
        <taxon>Rhizobium/Agrobacterium group</taxon>
        <taxon>Agrobacterium</taxon>
    </lineage>
</organism>
<dbReference type="AlphaFoldDB" id="A0ABD6HC09"/>
<evidence type="ECO:0000313" key="2">
    <source>
        <dbReference type="EMBL" id="MUP11921.1"/>
    </source>
</evidence>
<dbReference type="EMBL" id="MBFE02000027">
    <property type="protein sequence ID" value="MUO45025.1"/>
    <property type="molecule type" value="Genomic_DNA"/>
</dbReference>
<gene>
    <name evidence="2" type="ORF">BBK91_018850</name>
    <name evidence="1" type="ORF">BBL17_024965</name>
</gene>
<reference evidence="3 4" key="1">
    <citation type="submission" date="2019-11" db="EMBL/GenBank/DDBJ databases">
        <title>Whole-genome sequencing of Allorhizobium vitis.</title>
        <authorList>
            <person name="Gan H.M."/>
            <person name="Savka M.A."/>
        </authorList>
    </citation>
    <scope>NUCLEOTIDE SEQUENCE [LARGE SCALE GENOMIC DNA]</scope>
    <source>
        <strain evidence="2 4">RF2/1</strain>
        <strain evidence="1 3">T1/7</strain>
    </source>
</reference>
<keyword evidence="3" id="KW-1185">Reference proteome</keyword>
<name>A0ABD6HC09_AGRVI</name>
<accession>A0ABD6HC09</accession>
<proteinExistence type="predicted"/>
<comment type="caution">
    <text evidence="2">The sequence shown here is derived from an EMBL/GenBank/DDBJ whole genome shotgun (WGS) entry which is preliminary data.</text>
</comment>
<dbReference type="RefSeq" id="WP_041696925.1">
    <property type="nucleotide sequence ID" value="NZ_JAALYG010000011.1"/>
</dbReference>
<dbReference type="Proteomes" id="UP000179454">
    <property type="component" value="Unassembled WGS sequence"/>
</dbReference>
<dbReference type="EMBL" id="MBFA02000013">
    <property type="protein sequence ID" value="MUP11921.1"/>
    <property type="molecule type" value="Genomic_DNA"/>
</dbReference>
<protein>
    <submittedName>
        <fullName evidence="2">Uncharacterized protein</fullName>
    </submittedName>
</protein>
<sequence length="129" mass="14453">MLFSVGDIVYFKSDVAGKAKYHFCFCFDAEKDLYSLMFLNSEGEFFDHFAVDCSRIPDLPKSRSGRTVFSCPTVIRRTDGRLRPLKPVSKCKLPHDVAADFLVFAQGLTSMTEKDKTQLIATLRALSGA</sequence>
<evidence type="ECO:0000313" key="3">
    <source>
        <dbReference type="Proteomes" id="UP000179454"/>
    </source>
</evidence>
<dbReference type="Proteomes" id="UP000179536">
    <property type="component" value="Unassembled WGS sequence"/>
</dbReference>
<evidence type="ECO:0000313" key="4">
    <source>
        <dbReference type="Proteomes" id="UP000179536"/>
    </source>
</evidence>
<evidence type="ECO:0000313" key="1">
    <source>
        <dbReference type="EMBL" id="MUO45025.1"/>
    </source>
</evidence>